<feature type="signal peptide" evidence="2">
    <location>
        <begin position="1"/>
        <end position="19"/>
    </location>
</feature>
<evidence type="ECO:0000256" key="2">
    <source>
        <dbReference type="SAM" id="SignalP"/>
    </source>
</evidence>
<reference evidence="4" key="1">
    <citation type="submission" date="2020-06" db="EMBL/GenBank/DDBJ databases">
        <title>Draft genome of Bugula neritina, a colonial animal packing powerful symbionts and potential medicines.</title>
        <authorList>
            <person name="Rayko M."/>
        </authorList>
    </citation>
    <scope>NUCLEOTIDE SEQUENCE [LARGE SCALE GENOMIC DNA]</scope>
    <source>
        <strain evidence="4">Kwan_BN1</strain>
    </source>
</reference>
<dbReference type="InterPro" id="IPR003152">
    <property type="entry name" value="FATC_dom"/>
</dbReference>
<feature type="chain" id="PRO_5029607499" evidence="2">
    <location>
        <begin position="20"/>
        <end position="1046"/>
    </location>
</feature>
<evidence type="ECO:0000259" key="3">
    <source>
        <dbReference type="PROSITE" id="PS51190"/>
    </source>
</evidence>
<dbReference type="GO" id="GO:0005634">
    <property type="term" value="C:nucleus"/>
    <property type="evidence" value="ECO:0007669"/>
    <property type="project" value="TreeGrafter"/>
</dbReference>
<keyword evidence="5" id="KW-1185">Reference proteome</keyword>
<organism evidence="4 5">
    <name type="scientific">Bugula neritina</name>
    <name type="common">Brown bryozoan</name>
    <name type="synonym">Sertularia neritina</name>
    <dbReference type="NCBI Taxonomy" id="10212"/>
    <lineage>
        <taxon>Eukaryota</taxon>
        <taxon>Metazoa</taxon>
        <taxon>Spiralia</taxon>
        <taxon>Lophotrochozoa</taxon>
        <taxon>Bryozoa</taxon>
        <taxon>Gymnolaemata</taxon>
        <taxon>Cheilostomatida</taxon>
        <taxon>Flustrina</taxon>
        <taxon>Buguloidea</taxon>
        <taxon>Bugulidae</taxon>
        <taxon>Bugula</taxon>
    </lineage>
</organism>
<name>A0A7J7KTC9_BUGNE</name>
<dbReference type="PROSITE" id="PS51190">
    <property type="entry name" value="FATC"/>
    <property type="match status" value="1"/>
</dbReference>
<dbReference type="GO" id="GO:0004674">
    <property type="term" value="F:protein serine/threonine kinase activity"/>
    <property type="evidence" value="ECO:0007669"/>
    <property type="project" value="TreeGrafter"/>
</dbReference>
<proteinExistence type="predicted"/>
<feature type="domain" description="FATC" evidence="3">
    <location>
        <begin position="1014"/>
        <end position="1046"/>
    </location>
</feature>
<dbReference type="SMART" id="SM01343">
    <property type="entry name" value="FATC"/>
    <property type="match status" value="1"/>
</dbReference>
<sequence>MLCCICPFIAVCMIAKLVAIDAVTGSAIEELQRKILSTEILGTGPSSITRPYLQSAAQITQLDEAEKLHSQLMELAERRQLLMLQCIQSLLKYGTRVSMFQAHIYSNNHVMEDCMQAISHIQQEFSVTSCASVAKAFSHRSRKFSNSSLSAKVSASERTLHAALEADVTRLNKIVEKSELDLTDISELLGTLEMRLEAISRYQSLHGSEGHRTLLFIVLPKLAELTKKYLVMENTASRSEQRLHSLTSRDGDWFLDELAWVNDNLLEYIRMTTHHPPQSDTPDDSGSDDGQQMMCSPVLCNIVAGVKEVYASLQDLVLNFQQIILPDVLTSLVKEDAEVLRVVDSLDKEILKGHDLDTLGSKLENMLRNIIFGTKVIDSKTFDEVRELRGAFSRLCLPADTCSPMTKGAMVTKAFSGLFDRVFEEYSAVMLNLDKLQIPKSWRKVDVIREAGALQLTQFNDKTKNILADLFFIKQLAAMAQFFSIAKRYASIFIVVEPIAVESYDALSKPIKSFVADFVRKQILGVASQSAGYFVCEHLSDIGLDVEKEIALKDFGATSRVSIDDLCKKGLDKRTQTGTQLSQANTLISNFETAWKRQDVAKRLIRSRGLMEALISQQTKYLTCYQWLHEDLLPAASTQGDVNQPTRKELLTQLRSSLSVMVQSNSSYIELSEKVSAAEGQITQRLKWNAGANPKLASVLTRFEAAQAARSSLLQTQTNFMKELSTYSHSVLHLETMRSNSQDAVNLESKCNQLISRCLDVCKNLEGDSQINEQQRLMMSLMSKGDRQKTGNAFLGRAHDSVQSHSSSLMSKIKGLKRSVGVIQEKYQSHVSTMQFVTLNAHHKLISEVRAVLKTLAKEEMDDGGNLGCWVQQYLKDYKVFSEQLAKVIKLASNESLKDQLSANIETLLAEVQQDVESIFTRLIDIAKPLAVTTANNEKDKTDKPTTDDLAAGQELDISTSTSASANKDVQNHAEKIPRDPKTGKVVQERNSYAVSVWRRVKMKLDGRELDPSKKMSVTDQVSYIINEASDIKNLAQMYEGWTSWV</sequence>
<protein>
    <submittedName>
        <fullName evidence="4">SMG1</fullName>
    </submittedName>
</protein>
<dbReference type="AlphaFoldDB" id="A0A7J7KTC9"/>
<dbReference type="Pfam" id="PF02260">
    <property type="entry name" value="FATC"/>
    <property type="match status" value="1"/>
</dbReference>
<dbReference type="InterPro" id="IPR050517">
    <property type="entry name" value="DDR_Repair_Kinase"/>
</dbReference>
<feature type="compositionally biased region" description="Basic and acidic residues" evidence="1">
    <location>
        <begin position="970"/>
        <end position="983"/>
    </location>
</feature>
<accession>A0A7J7KTC9</accession>
<feature type="region of interest" description="Disordered" evidence="1">
    <location>
        <begin position="957"/>
        <end position="988"/>
    </location>
</feature>
<comment type="caution">
    <text evidence="4">The sequence shown here is derived from an EMBL/GenBank/DDBJ whole genome shotgun (WGS) entry which is preliminary data.</text>
</comment>
<keyword evidence="2" id="KW-0732">Signal</keyword>
<evidence type="ECO:0000313" key="4">
    <source>
        <dbReference type="EMBL" id="KAF6041434.1"/>
    </source>
</evidence>
<dbReference type="OrthoDB" id="10065496at2759"/>
<evidence type="ECO:0000256" key="1">
    <source>
        <dbReference type="SAM" id="MobiDB-lite"/>
    </source>
</evidence>
<feature type="compositionally biased region" description="Polar residues" evidence="1">
    <location>
        <begin position="957"/>
        <end position="969"/>
    </location>
</feature>
<dbReference type="PANTHER" id="PTHR11139">
    <property type="entry name" value="ATAXIA TELANGIECTASIA MUTATED ATM -RELATED"/>
    <property type="match status" value="1"/>
</dbReference>
<evidence type="ECO:0000313" key="5">
    <source>
        <dbReference type="Proteomes" id="UP000593567"/>
    </source>
</evidence>
<gene>
    <name evidence="4" type="ORF">EB796_000261</name>
</gene>
<dbReference type="Proteomes" id="UP000593567">
    <property type="component" value="Unassembled WGS sequence"/>
</dbReference>
<dbReference type="EMBL" id="VXIV02000048">
    <property type="protein sequence ID" value="KAF6041434.1"/>
    <property type="molecule type" value="Genomic_DNA"/>
</dbReference>